<dbReference type="InterPro" id="IPR038766">
    <property type="entry name" value="Membrane_comp_ABC_pdt"/>
</dbReference>
<keyword evidence="8" id="KW-1185">Reference proteome</keyword>
<dbReference type="PANTHER" id="PTHR30287:SF1">
    <property type="entry name" value="INNER MEMBRANE PROTEIN"/>
    <property type="match status" value="1"/>
</dbReference>
<accession>A0A1W6ZNV3</accession>
<feature type="domain" description="ABC3 transporter permease C-terminal" evidence="6">
    <location>
        <begin position="736"/>
        <end position="847"/>
    </location>
</feature>
<reference evidence="7 8" key="1">
    <citation type="submission" date="2017-05" db="EMBL/GenBank/DDBJ databases">
        <title>Full genome sequence of Pseudorhodoplanes sinuspersici.</title>
        <authorList>
            <person name="Dastgheib S.M.M."/>
            <person name="Shavandi M."/>
            <person name="Tirandaz H."/>
        </authorList>
    </citation>
    <scope>NUCLEOTIDE SEQUENCE [LARGE SCALE GENOMIC DNA]</scope>
    <source>
        <strain evidence="7 8">RIPI110</strain>
    </source>
</reference>
<keyword evidence="7" id="KW-0808">Transferase</keyword>
<evidence type="ECO:0000313" key="8">
    <source>
        <dbReference type="Proteomes" id="UP000194137"/>
    </source>
</evidence>
<evidence type="ECO:0000256" key="3">
    <source>
        <dbReference type="ARBA" id="ARBA00022692"/>
    </source>
</evidence>
<evidence type="ECO:0000256" key="5">
    <source>
        <dbReference type="ARBA" id="ARBA00023136"/>
    </source>
</evidence>
<gene>
    <name evidence="7" type="ORF">CAK95_07515</name>
</gene>
<dbReference type="RefSeq" id="WP_086087357.1">
    <property type="nucleotide sequence ID" value="NZ_CP021112.1"/>
</dbReference>
<feature type="domain" description="ABC3 transporter permease C-terminal" evidence="6">
    <location>
        <begin position="277"/>
        <end position="389"/>
    </location>
</feature>
<dbReference type="STRING" id="1235591.CAK95_07515"/>
<dbReference type="InterPro" id="IPR003838">
    <property type="entry name" value="ABC3_permease_C"/>
</dbReference>
<dbReference type="AlphaFoldDB" id="A0A1W6ZNV3"/>
<dbReference type="GO" id="GO:0016740">
    <property type="term" value="F:transferase activity"/>
    <property type="evidence" value="ECO:0007669"/>
    <property type="project" value="UniProtKB-KW"/>
</dbReference>
<protein>
    <submittedName>
        <fullName evidence="7">Glycosyl transferase family 1</fullName>
    </submittedName>
</protein>
<evidence type="ECO:0000256" key="2">
    <source>
        <dbReference type="ARBA" id="ARBA00022475"/>
    </source>
</evidence>
<evidence type="ECO:0000256" key="1">
    <source>
        <dbReference type="ARBA" id="ARBA00004651"/>
    </source>
</evidence>
<name>A0A1W6ZNV3_9HYPH</name>
<comment type="subcellular location">
    <subcellularLocation>
        <location evidence="1">Cell membrane</location>
        <topology evidence="1">Multi-pass membrane protein</topology>
    </subcellularLocation>
</comment>
<keyword evidence="5" id="KW-0472">Membrane</keyword>
<keyword evidence="2" id="KW-1003">Cell membrane</keyword>
<dbReference type="Proteomes" id="UP000194137">
    <property type="component" value="Chromosome"/>
</dbReference>
<dbReference type="PANTHER" id="PTHR30287">
    <property type="entry name" value="MEMBRANE COMPONENT OF PREDICTED ABC SUPERFAMILY METABOLITE UPTAKE TRANSPORTER"/>
    <property type="match status" value="1"/>
</dbReference>
<dbReference type="Pfam" id="PF02687">
    <property type="entry name" value="FtsX"/>
    <property type="match status" value="2"/>
</dbReference>
<keyword evidence="4" id="KW-1133">Transmembrane helix</keyword>
<dbReference type="KEGG" id="psin:CAK95_07515"/>
<organism evidence="7 8">
    <name type="scientific">Pseudorhodoplanes sinuspersici</name>
    <dbReference type="NCBI Taxonomy" id="1235591"/>
    <lineage>
        <taxon>Bacteria</taxon>
        <taxon>Pseudomonadati</taxon>
        <taxon>Pseudomonadota</taxon>
        <taxon>Alphaproteobacteria</taxon>
        <taxon>Hyphomicrobiales</taxon>
        <taxon>Pseudorhodoplanes</taxon>
    </lineage>
</organism>
<dbReference type="OrthoDB" id="9775544at2"/>
<evidence type="ECO:0000259" key="6">
    <source>
        <dbReference type="Pfam" id="PF02687"/>
    </source>
</evidence>
<sequence>MSLVANPPRANAWSVPLRFALRELRGGLHGFYVLVFCIALGVMAIAGVGSFAESLAGGLAREGRTILGGDVSFSLIHREANADERAFLDKSGRVSTAATMRAMARTADQRSALVEIKAVDSVYPLYGHVALDPALPLPDAMTERNGVFGAVVDVALLTRLDLKVGDRIDIGKAPIEIRAVLRSEPDKLAGGIGFGPRLLMSIDALRATDLLQPGSLVRWMYRVQLDQNDASDRPVKALIDAAEKEFPDAGWEIRSRDNASPQLERNIERFTQFLTLVGLTALLVGGVGVANAVRAHLERRRDTIATMKSLGATGGRVFVIYLVQVMVIAAIGTAIGLVIGAALPFAIAAAFGQILPLPIDPALQPTQLALAALFGLLTALAFALWPLGRAHDIPVSALFRDAVSGLRGWPRKSYFIAAAAVTIVLAGLSILLAYDKRIATIFVGSAAVTFVMLYLIAMAIMWIAAKLPRARSTALRLAVANIHRPGALTPSVVLSLGLGVAVLVIVVQIDGNLRRQFQEALPDKSPAFFFVDIQNNDATRFDDFIRKEAPDAKVDRVPMLRGRITAANGTKAEDLKPTAQAAWALQSDRGITYATSIPAGSRVVEGEWWPADYAGPPLLSMEKRIADGLGLKVGDTLTVNVLGRNITARIANLRVVDWQSLGINFVLVYSPNTFRGAPHTHIATLTFAKDTTAQQDAVILRDVAAAFPGVTTVRVKDALEAVGSVVNNLVLGIRGASLITLIAAALVLAGALAASHRNRVYDAIILKTLGATRGKLIAAYGLEYTLLGLATGLFGVAAGSLAAWLVVTRVMNLSFVWLPIPALISALVALAVTIIFGLAGTFTALGQKPASVLRNL</sequence>
<evidence type="ECO:0000256" key="4">
    <source>
        <dbReference type="ARBA" id="ARBA00022989"/>
    </source>
</evidence>
<keyword evidence="3" id="KW-0812">Transmembrane</keyword>
<evidence type="ECO:0000313" key="7">
    <source>
        <dbReference type="EMBL" id="ARP98945.1"/>
    </source>
</evidence>
<dbReference type="EMBL" id="CP021112">
    <property type="protein sequence ID" value="ARP98945.1"/>
    <property type="molecule type" value="Genomic_DNA"/>
</dbReference>
<dbReference type="GO" id="GO:0005886">
    <property type="term" value="C:plasma membrane"/>
    <property type="evidence" value="ECO:0007669"/>
    <property type="project" value="UniProtKB-SubCell"/>
</dbReference>
<proteinExistence type="predicted"/>